<proteinExistence type="predicted"/>
<organism evidence="4 5">
    <name type="scientific">Frankia canadensis</name>
    <dbReference type="NCBI Taxonomy" id="1836972"/>
    <lineage>
        <taxon>Bacteria</taxon>
        <taxon>Bacillati</taxon>
        <taxon>Actinomycetota</taxon>
        <taxon>Actinomycetes</taxon>
        <taxon>Frankiales</taxon>
        <taxon>Frankiaceae</taxon>
        <taxon>Frankia</taxon>
    </lineage>
</organism>
<dbReference type="RefSeq" id="WP_165818444.1">
    <property type="nucleotide sequence ID" value="NZ_FZMO01000212.1"/>
</dbReference>
<dbReference type="GO" id="GO:0005524">
    <property type="term" value="F:ATP binding"/>
    <property type="evidence" value="ECO:0007669"/>
    <property type="project" value="UniProtKB-KW"/>
</dbReference>
<evidence type="ECO:0000313" key="5">
    <source>
        <dbReference type="Proteomes" id="UP000234331"/>
    </source>
</evidence>
<evidence type="ECO:0000259" key="3">
    <source>
        <dbReference type="PROSITE" id="PS50943"/>
    </source>
</evidence>
<accession>A0A2I2KTC5</accession>
<feature type="domain" description="HTH cro/C1-type" evidence="3">
    <location>
        <begin position="13"/>
        <end position="66"/>
    </location>
</feature>
<keyword evidence="1" id="KW-0547">Nucleotide-binding</keyword>
<keyword evidence="2" id="KW-0067">ATP-binding</keyword>
<reference evidence="4 5" key="1">
    <citation type="submission" date="2017-06" db="EMBL/GenBank/DDBJ databases">
        <authorList>
            <person name="Kim H.J."/>
            <person name="Triplett B.A."/>
        </authorList>
    </citation>
    <scope>NUCLEOTIDE SEQUENCE [LARGE SCALE GENOMIC DNA]</scope>
    <source>
        <strain evidence="4">FRACA_ARgP5</strain>
    </source>
</reference>
<dbReference type="Proteomes" id="UP000234331">
    <property type="component" value="Unassembled WGS sequence"/>
</dbReference>
<dbReference type="InterPro" id="IPR010982">
    <property type="entry name" value="Lambda_DNA-bd_dom_sf"/>
</dbReference>
<gene>
    <name evidence="4" type="ORF">FRACA_290023</name>
</gene>
<evidence type="ECO:0000256" key="1">
    <source>
        <dbReference type="ARBA" id="ARBA00022741"/>
    </source>
</evidence>
<protein>
    <submittedName>
        <fullName evidence="4">Transcriptional regulator</fullName>
    </submittedName>
</protein>
<dbReference type="SMART" id="SM00530">
    <property type="entry name" value="HTH_XRE"/>
    <property type="match status" value="1"/>
</dbReference>
<dbReference type="GO" id="GO:0005737">
    <property type="term" value="C:cytoplasm"/>
    <property type="evidence" value="ECO:0007669"/>
    <property type="project" value="TreeGrafter"/>
</dbReference>
<keyword evidence="5" id="KW-1185">Reference proteome</keyword>
<dbReference type="InterPro" id="IPR027417">
    <property type="entry name" value="P-loop_NTPase"/>
</dbReference>
<dbReference type="EMBL" id="FZMO01000212">
    <property type="protein sequence ID" value="SNQ48910.1"/>
    <property type="molecule type" value="Genomic_DNA"/>
</dbReference>
<sequence>MTQQQNADAGAQLRRLRTERGVSLAAMARMTHYSKGYLSKIENGEKPLTPGVARQCDQALRTGGTLVGLLAQGSVQPATEPAAAGSYHRAGERGGFELPAEGTPETAACVGRDPELASLSAAATAALTNGLRVLWVTGEAGGGKTTFARAGARILAKWGWQVAWGRCPEVDGAPPAWAWAQVAGTLLGLTASAADGAGTAAAASDGGPLAALTRHHAQGPDAVPEALFWAARAVGDLVARSIERCPQLVVLDDLHRDRGEVLQLLRYLHAELIGRPVLVLAIYRATEITAELRATQGALAGSRSDLVELPGLSPADVATVLERTSGSEVGGDVAESIAVRTGGNPLFVSELGRLIRADGIEAATRTVPAGVRQVLRARLASLMPGTRTVLSSVAILGLDADVGVLAELGPTAVPAVIDAVEAALRSGLVYEPGPGQVRFTHAMVRDVLYEEISLARRVHLHGRAAEVLHRAGADTATLAHHALAAATPSTARAAAILAGRAARVASSLAAYQEASALLARALSVLELTSGAPGTTNQALHLDLLRSLVSAQAHAGNVIAARVTRLRAVEAARAAADPREIARAYAAFDAPALWTVHAYQQVDAALVAGLERALAGPAGQDDRLRCHLLTTLAFEVDASDPDRTQLASSQATAIARRLDDPLVLCRALNACYIATTLDPDGGADLEAVGREQLATATAAGLTGYQAQGHQILFMAALDRHELERAQWHVDRAVEHATSGQLELALGILAMYEALRALIAGRFDEADHAYARISAALRAVGDPNSHTFDLLVRFCVEHARGGSGSAARMSTLADEARPVYDQLGQAIAEPYTRLLIGAGRLAEARACWTPQIPVRRDYYWLLWMVFRAENAVLLGVRNVAAACYDSLTGYAGHLPELVHGHVAVGPVDHTLGQLAAFCGWPSSAVNHFQRAVAVATRLGAPHWAARSRHALVRLTAGATAL</sequence>
<dbReference type="SUPFAM" id="SSF52540">
    <property type="entry name" value="P-loop containing nucleoside triphosphate hydrolases"/>
    <property type="match status" value="1"/>
</dbReference>
<dbReference type="PANTHER" id="PTHR16305:SF28">
    <property type="entry name" value="GUANYLATE CYCLASE DOMAIN-CONTAINING PROTEIN"/>
    <property type="match status" value="1"/>
</dbReference>
<evidence type="ECO:0000313" key="4">
    <source>
        <dbReference type="EMBL" id="SNQ48910.1"/>
    </source>
</evidence>
<dbReference type="Pfam" id="PF13560">
    <property type="entry name" value="HTH_31"/>
    <property type="match status" value="1"/>
</dbReference>
<dbReference type="GO" id="GO:0003677">
    <property type="term" value="F:DNA binding"/>
    <property type="evidence" value="ECO:0007669"/>
    <property type="project" value="InterPro"/>
</dbReference>
<dbReference type="CDD" id="cd00093">
    <property type="entry name" value="HTH_XRE"/>
    <property type="match status" value="1"/>
</dbReference>
<dbReference type="AlphaFoldDB" id="A0A2I2KTC5"/>
<dbReference type="PANTHER" id="PTHR16305">
    <property type="entry name" value="TESTICULAR SOLUBLE ADENYLYL CYCLASE"/>
    <property type="match status" value="1"/>
</dbReference>
<dbReference type="SUPFAM" id="SSF47413">
    <property type="entry name" value="lambda repressor-like DNA-binding domains"/>
    <property type="match status" value="1"/>
</dbReference>
<dbReference type="GO" id="GO:0004016">
    <property type="term" value="F:adenylate cyclase activity"/>
    <property type="evidence" value="ECO:0007669"/>
    <property type="project" value="TreeGrafter"/>
</dbReference>
<name>A0A2I2KTC5_9ACTN</name>
<dbReference type="InterPro" id="IPR041664">
    <property type="entry name" value="AAA_16"/>
</dbReference>
<dbReference type="InterPro" id="IPR001387">
    <property type="entry name" value="Cro/C1-type_HTH"/>
</dbReference>
<dbReference type="Pfam" id="PF13191">
    <property type="entry name" value="AAA_16"/>
    <property type="match status" value="1"/>
</dbReference>
<evidence type="ECO:0000256" key="2">
    <source>
        <dbReference type="ARBA" id="ARBA00022840"/>
    </source>
</evidence>
<dbReference type="Gene3D" id="1.10.260.40">
    <property type="entry name" value="lambda repressor-like DNA-binding domains"/>
    <property type="match status" value="1"/>
</dbReference>
<dbReference type="PROSITE" id="PS50943">
    <property type="entry name" value="HTH_CROC1"/>
    <property type="match status" value="1"/>
</dbReference>